<name>A0A371FG36_MUCPR</name>
<comment type="caution">
    <text evidence="1">The sequence shown here is derived from an EMBL/GenBank/DDBJ whole genome shotgun (WGS) entry which is preliminary data.</text>
</comment>
<evidence type="ECO:0000313" key="1">
    <source>
        <dbReference type="EMBL" id="RDX77268.1"/>
    </source>
</evidence>
<proteinExistence type="predicted"/>
<reference evidence="1" key="1">
    <citation type="submission" date="2018-05" db="EMBL/GenBank/DDBJ databases">
        <title>Draft genome of Mucuna pruriens seed.</title>
        <authorList>
            <person name="Nnadi N.E."/>
            <person name="Vos R."/>
            <person name="Hasami M.H."/>
            <person name="Devisetty U.K."/>
            <person name="Aguiy J.C."/>
        </authorList>
    </citation>
    <scope>NUCLEOTIDE SEQUENCE [LARGE SCALE GENOMIC DNA]</scope>
    <source>
        <strain evidence="1">JCA_2017</strain>
    </source>
</reference>
<dbReference type="OrthoDB" id="1746033at2759"/>
<dbReference type="EMBL" id="QJKJ01009226">
    <property type="protein sequence ID" value="RDX77268.1"/>
    <property type="molecule type" value="Genomic_DNA"/>
</dbReference>
<keyword evidence="2" id="KW-1185">Reference proteome</keyword>
<dbReference type="AlphaFoldDB" id="A0A371FG36"/>
<dbReference type="Proteomes" id="UP000257109">
    <property type="component" value="Unassembled WGS sequence"/>
</dbReference>
<protein>
    <submittedName>
        <fullName evidence="1">Uncharacterized protein</fullName>
    </submittedName>
</protein>
<evidence type="ECO:0000313" key="2">
    <source>
        <dbReference type="Proteomes" id="UP000257109"/>
    </source>
</evidence>
<accession>A0A371FG36</accession>
<feature type="non-terminal residue" evidence="1">
    <location>
        <position position="1"/>
    </location>
</feature>
<gene>
    <name evidence="1" type="ORF">CR513_42637</name>
</gene>
<organism evidence="1 2">
    <name type="scientific">Mucuna pruriens</name>
    <name type="common">Velvet bean</name>
    <name type="synonym">Dolichos pruriens</name>
    <dbReference type="NCBI Taxonomy" id="157652"/>
    <lineage>
        <taxon>Eukaryota</taxon>
        <taxon>Viridiplantae</taxon>
        <taxon>Streptophyta</taxon>
        <taxon>Embryophyta</taxon>
        <taxon>Tracheophyta</taxon>
        <taxon>Spermatophyta</taxon>
        <taxon>Magnoliopsida</taxon>
        <taxon>eudicotyledons</taxon>
        <taxon>Gunneridae</taxon>
        <taxon>Pentapetalae</taxon>
        <taxon>rosids</taxon>
        <taxon>fabids</taxon>
        <taxon>Fabales</taxon>
        <taxon>Fabaceae</taxon>
        <taxon>Papilionoideae</taxon>
        <taxon>50 kb inversion clade</taxon>
        <taxon>NPAAA clade</taxon>
        <taxon>indigoferoid/millettioid clade</taxon>
        <taxon>Phaseoleae</taxon>
        <taxon>Mucuna</taxon>
    </lineage>
</organism>
<sequence length="162" mass="18560">MPTRSPVLALSRLRMPTLSQLAEFLRLSGYIPTTRPTSLQQIRQVVVDIYPIKGRLESSSRSWELCFHCLTSVNCYPLTRFTRWCETSQNSLCCSQLSVIMAEDKVITLGPNELPNLVSSYRLDDSNYLQWAQYIRTTLKGCKKLSYIEGNNPLRDDSKFDA</sequence>